<dbReference type="AlphaFoldDB" id="A0A9D4JN72"/>
<organism evidence="2 3">
    <name type="scientific">Dreissena polymorpha</name>
    <name type="common">Zebra mussel</name>
    <name type="synonym">Mytilus polymorpha</name>
    <dbReference type="NCBI Taxonomy" id="45954"/>
    <lineage>
        <taxon>Eukaryota</taxon>
        <taxon>Metazoa</taxon>
        <taxon>Spiralia</taxon>
        <taxon>Lophotrochozoa</taxon>
        <taxon>Mollusca</taxon>
        <taxon>Bivalvia</taxon>
        <taxon>Autobranchia</taxon>
        <taxon>Heteroconchia</taxon>
        <taxon>Euheterodonta</taxon>
        <taxon>Imparidentia</taxon>
        <taxon>Neoheterodontei</taxon>
        <taxon>Myida</taxon>
        <taxon>Dreissenoidea</taxon>
        <taxon>Dreissenidae</taxon>
        <taxon>Dreissena</taxon>
    </lineage>
</organism>
<comment type="caution">
    <text evidence="2">The sequence shown here is derived from an EMBL/GenBank/DDBJ whole genome shotgun (WGS) entry which is preliminary data.</text>
</comment>
<accession>A0A9D4JN72</accession>
<reference evidence="2" key="1">
    <citation type="journal article" date="2019" name="bioRxiv">
        <title>The Genome of the Zebra Mussel, Dreissena polymorpha: A Resource for Invasive Species Research.</title>
        <authorList>
            <person name="McCartney M.A."/>
            <person name="Auch B."/>
            <person name="Kono T."/>
            <person name="Mallez S."/>
            <person name="Zhang Y."/>
            <person name="Obille A."/>
            <person name="Becker A."/>
            <person name="Abrahante J.E."/>
            <person name="Garbe J."/>
            <person name="Badalamenti J.P."/>
            <person name="Herman A."/>
            <person name="Mangelson H."/>
            <person name="Liachko I."/>
            <person name="Sullivan S."/>
            <person name="Sone E.D."/>
            <person name="Koren S."/>
            <person name="Silverstein K.A.T."/>
            <person name="Beckman K.B."/>
            <person name="Gohl D.M."/>
        </authorList>
    </citation>
    <scope>NUCLEOTIDE SEQUENCE</scope>
    <source>
        <strain evidence="2">Duluth1</strain>
        <tissue evidence="2">Whole animal</tissue>
    </source>
</reference>
<dbReference type="Proteomes" id="UP000828390">
    <property type="component" value="Unassembled WGS sequence"/>
</dbReference>
<evidence type="ECO:0000313" key="3">
    <source>
        <dbReference type="Proteomes" id="UP000828390"/>
    </source>
</evidence>
<proteinExistence type="predicted"/>
<keyword evidence="3" id="KW-1185">Reference proteome</keyword>
<dbReference type="EMBL" id="JAIWYP010000005">
    <property type="protein sequence ID" value="KAH3818330.1"/>
    <property type="molecule type" value="Genomic_DNA"/>
</dbReference>
<reference evidence="2" key="2">
    <citation type="submission" date="2020-11" db="EMBL/GenBank/DDBJ databases">
        <authorList>
            <person name="McCartney M.A."/>
            <person name="Auch B."/>
            <person name="Kono T."/>
            <person name="Mallez S."/>
            <person name="Becker A."/>
            <person name="Gohl D.M."/>
            <person name="Silverstein K.A.T."/>
            <person name="Koren S."/>
            <person name="Bechman K.B."/>
            <person name="Herman A."/>
            <person name="Abrahante J.E."/>
            <person name="Garbe J."/>
        </authorList>
    </citation>
    <scope>NUCLEOTIDE SEQUENCE</scope>
    <source>
        <strain evidence="2">Duluth1</strain>
        <tissue evidence="2">Whole animal</tissue>
    </source>
</reference>
<dbReference type="Pfam" id="PF17517">
    <property type="entry name" value="IgGFc_binding"/>
    <property type="match status" value="1"/>
</dbReference>
<gene>
    <name evidence="2" type="ORF">DPMN_119935</name>
</gene>
<sequence length="352" mass="38997">MNTTYFFSKTMSLTVNSSLQLYGTQIGHNGVYIKSTVDVSVYISTLCALSEDTYVCLPVKSLERAYYVSSNRFETTGKDFVSLFMVISPFANTEVNISFPNGTSISKTLNWLDVYQETNLNDLTGTIVLASKPVSVVSGHACVLIIDGGNNCDMIGEQMIPTNAFQTHFIVPPILSNKFIVRIFSSKSNNTVCMKNESFENCTMLGANQLFESAPQHLPLVVTSQEPISVIQYKGTQSYMTTIPGVRQFMNSYTFVRPLVYQNKNDYISVTILSSASQTLRLDGKLPSDQLVDTAHVVPPFNNYTVLTFRITAGYHVMSSTERNVVFGLIVFGFDDLSAYGFPAGMNFGKYV</sequence>
<dbReference type="PANTHER" id="PTHR46534:SF1">
    <property type="entry name" value="IGGFC-BINDING PROTEIN N-TERMINAL DOMAIN-CONTAINING PROTEIN"/>
    <property type="match status" value="1"/>
</dbReference>
<dbReference type="InterPro" id="IPR035234">
    <property type="entry name" value="IgGFc-bd_N"/>
</dbReference>
<dbReference type="PANTHER" id="PTHR46534">
    <property type="entry name" value="IGGFC_BINDING DOMAIN-CONTAINING PROTEIN"/>
    <property type="match status" value="1"/>
</dbReference>
<evidence type="ECO:0000313" key="2">
    <source>
        <dbReference type="EMBL" id="KAH3818330.1"/>
    </source>
</evidence>
<protein>
    <recommendedName>
        <fullName evidence="1">IgGFc-binding protein N-terminal domain-containing protein</fullName>
    </recommendedName>
</protein>
<evidence type="ECO:0000259" key="1">
    <source>
        <dbReference type="Pfam" id="PF17517"/>
    </source>
</evidence>
<name>A0A9D4JN72_DREPO</name>
<feature type="domain" description="IgGFc-binding protein N-terminal" evidence="1">
    <location>
        <begin position="52"/>
        <end position="333"/>
    </location>
</feature>